<keyword evidence="2" id="KW-1185">Reference proteome</keyword>
<name>A0A4C1WGR4_EUMVA</name>
<comment type="caution">
    <text evidence="1">The sequence shown here is derived from an EMBL/GenBank/DDBJ whole genome shotgun (WGS) entry which is preliminary data.</text>
</comment>
<sequence>MAHFALSASMRYVLVAPPQEVFSDVPLGHSEYGGFQPSTPAFGVKSPSGSSTSLTDLNASVPAQRYDANYYNSWSANTYNYNYQYNNINNNPACVQAHNPYINSSTPQVLVPNVFSTVNQNQIHVHLRCDKHDLEQYIPSEIKISDMDGGMEIGIGVRNAPLPTELQQGESSGIAPTCEASEDKHGLYGAASQDVWRPY</sequence>
<accession>A0A4C1WGR4</accession>
<organism evidence="1 2">
    <name type="scientific">Eumeta variegata</name>
    <name type="common">Bagworm moth</name>
    <name type="synonym">Eumeta japonica</name>
    <dbReference type="NCBI Taxonomy" id="151549"/>
    <lineage>
        <taxon>Eukaryota</taxon>
        <taxon>Metazoa</taxon>
        <taxon>Ecdysozoa</taxon>
        <taxon>Arthropoda</taxon>
        <taxon>Hexapoda</taxon>
        <taxon>Insecta</taxon>
        <taxon>Pterygota</taxon>
        <taxon>Neoptera</taxon>
        <taxon>Endopterygota</taxon>
        <taxon>Lepidoptera</taxon>
        <taxon>Glossata</taxon>
        <taxon>Ditrysia</taxon>
        <taxon>Tineoidea</taxon>
        <taxon>Psychidae</taxon>
        <taxon>Oiketicinae</taxon>
        <taxon>Eumeta</taxon>
    </lineage>
</organism>
<dbReference type="AlphaFoldDB" id="A0A4C1WGR4"/>
<protein>
    <submittedName>
        <fullName evidence="1">Uncharacterized protein</fullName>
    </submittedName>
</protein>
<proteinExistence type="predicted"/>
<gene>
    <name evidence="1" type="ORF">EVAR_28816_1</name>
</gene>
<dbReference type="Proteomes" id="UP000299102">
    <property type="component" value="Unassembled WGS sequence"/>
</dbReference>
<dbReference type="EMBL" id="BGZK01000569">
    <property type="protein sequence ID" value="GBP50626.1"/>
    <property type="molecule type" value="Genomic_DNA"/>
</dbReference>
<evidence type="ECO:0000313" key="1">
    <source>
        <dbReference type="EMBL" id="GBP50626.1"/>
    </source>
</evidence>
<evidence type="ECO:0000313" key="2">
    <source>
        <dbReference type="Proteomes" id="UP000299102"/>
    </source>
</evidence>
<dbReference type="OrthoDB" id="10029800at2759"/>
<reference evidence="1 2" key="1">
    <citation type="journal article" date="2019" name="Commun. Biol.">
        <title>The bagworm genome reveals a unique fibroin gene that provides high tensile strength.</title>
        <authorList>
            <person name="Kono N."/>
            <person name="Nakamura H."/>
            <person name="Ohtoshi R."/>
            <person name="Tomita M."/>
            <person name="Numata K."/>
            <person name="Arakawa K."/>
        </authorList>
    </citation>
    <scope>NUCLEOTIDE SEQUENCE [LARGE SCALE GENOMIC DNA]</scope>
</reference>